<keyword evidence="2" id="KW-1185">Reference proteome</keyword>
<protein>
    <submittedName>
        <fullName evidence="1">Uncharacterized protein</fullName>
    </submittedName>
</protein>
<sequence>MASAATTPSSDGDGGISLNTLKQRVLRVPPTIKTLDSWQQQLPETLTIPNPFSSYVKAEILSIENEPNLPRWFQRQKTVLELAYHNACTLSLRDFLCHPLTSRENAPGDGDEESAMILSCDSGMHY</sequence>
<name>A0A2P4ZKY2_9HYPO</name>
<reference evidence="1 2" key="1">
    <citation type="journal article" date="2016" name="Genome Announc.">
        <title>Draft Whole-Genome Sequence of Trichoderma gamsii T6085, a Promising Biocontrol Agent of Fusarium Head Blight on Wheat.</title>
        <authorList>
            <person name="Baroncelli R."/>
            <person name="Zapparata A."/>
            <person name="Piaggeschi G."/>
            <person name="Sarrocco S."/>
            <person name="Vannacci G."/>
        </authorList>
    </citation>
    <scope>NUCLEOTIDE SEQUENCE [LARGE SCALE GENOMIC DNA]</scope>
    <source>
        <strain evidence="1 2">T6085</strain>
    </source>
</reference>
<dbReference type="Proteomes" id="UP000054821">
    <property type="component" value="Unassembled WGS sequence"/>
</dbReference>
<proteinExistence type="predicted"/>
<dbReference type="AlphaFoldDB" id="A0A2P4ZKY2"/>
<gene>
    <name evidence="1" type="ORF">TGAM01_v206033</name>
</gene>
<dbReference type="GeneID" id="29982797"/>
<accession>A0A2P4ZKY2</accession>
<dbReference type="EMBL" id="JPDN02000020">
    <property type="protein sequence ID" value="PON24952.1"/>
    <property type="molecule type" value="Genomic_DNA"/>
</dbReference>
<dbReference type="STRING" id="398673.A0A2P4ZKY2"/>
<comment type="caution">
    <text evidence="1">The sequence shown here is derived from an EMBL/GenBank/DDBJ whole genome shotgun (WGS) entry which is preliminary data.</text>
</comment>
<evidence type="ECO:0000313" key="2">
    <source>
        <dbReference type="Proteomes" id="UP000054821"/>
    </source>
</evidence>
<organism evidence="1 2">
    <name type="scientific">Trichoderma gamsii</name>
    <dbReference type="NCBI Taxonomy" id="398673"/>
    <lineage>
        <taxon>Eukaryota</taxon>
        <taxon>Fungi</taxon>
        <taxon>Dikarya</taxon>
        <taxon>Ascomycota</taxon>
        <taxon>Pezizomycotina</taxon>
        <taxon>Sordariomycetes</taxon>
        <taxon>Hypocreomycetidae</taxon>
        <taxon>Hypocreales</taxon>
        <taxon>Hypocreaceae</taxon>
        <taxon>Trichoderma</taxon>
    </lineage>
</organism>
<dbReference type="RefSeq" id="XP_018664221.1">
    <property type="nucleotide sequence ID" value="XM_018802714.1"/>
</dbReference>
<evidence type="ECO:0000313" key="1">
    <source>
        <dbReference type="EMBL" id="PON24952.1"/>
    </source>
</evidence>